<evidence type="ECO:0000256" key="1">
    <source>
        <dbReference type="SAM" id="Phobius"/>
    </source>
</evidence>
<protein>
    <submittedName>
        <fullName evidence="2">Uncharacterized protein</fullName>
    </submittedName>
</protein>
<keyword evidence="1" id="KW-0472">Membrane</keyword>
<comment type="caution">
    <text evidence="2">The sequence shown here is derived from an EMBL/GenBank/DDBJ whole genome shotgun (WGS) entry which is preliminary data.</text>
</comment>
<evidence type="ECO:0000313" key="3">
    <source>
        <dbReference type="Proteomes" id="UP000176510"/>
    </source>
</evidence>
<accession>A0A1G2L914</accession>
<name>A0A1G2L914_9BACT</name>
<reference evidence="2 3" key="1">
    <citation type="journal article" date="2016" name="Nat. Commun.">
        <title>Thousands of microbial genomes shed light on interconnected biogeochemical processes in an aquifer system.</title>
        <authorList>
            <person name="Anantharaman K."/>
            <person name="Brown C.T."/>
            <person name="Hug L.A."/>
            <person name="Sharon I."/>
            <person name="Castelle C.J."/>
            <person name="Probst A.J."/>
            <person name="Thomas B.C."/>
            <person name="Singh A."/>
            <person name="Wilkins M.J."/>
            <person name="Karaoz U."/>
            <person name="Brodie E.L."/>
            <person name="Williams K.H."/>
            <person name="Hubbard S.S."/>
            <person name="Banfield J.F."/>
        </authorList>
    </citation>
    <scope>NUCLEOTIDE SEQUENCE [LARGE SCALE GENOMIC DNA]</scope>
</reference>
<gene>
    <name evidence="2" type="ORF">A3B34_04110</name>
</gene>
<sequence>MNDFLAKIHALSEDARKILAGISVVVLGLGFFGVWSSFMSSRLVTLNAPAVPQEKPIGLTSPAVAHDASGSSPVARQEPVSPAAGIVGSIADAEKFFARSKSESMMGGIGTFFASIGTALAAVADAVYMKVAPWVPPYL</sequence>
<dbReference type="AlphaFoldDB" id="A0A1G2L914"/>
<dbReference type="Proteomes" id="UP000176510">
    <property type="component" value="Unassembled WGS sequence"/>
</dbReference>
<feature type="transmembrane region" description="Helical" evidence="1">
    <location>
        <begin position="18"/>
        <end position="38"/>
    </location>
</feature>
<evidence type="ECO:0000313" key="2">
    <source>
        <dbReference type="EMBL" id="OHA08133.1"/>
    </source>
</evidence>
<dbReference type="STRING" id="1802279.A3B34_04110"/>
<feature type="transmembrane region" description="Helical" evidence="1">
    <location>
        <begin position="105"/>
        <end position="129"/>
    </location>
</feature>
<keyword evidence="1" id="KW-0812">Transmembrane</keyword>
<proteinExistence type="predicted"/>
<dbReference type="EMBL" id="MHQR01000002">
    <property type="protein sequence ID" value="OHA08133.1"/>
    <property type="molecule type" value="Genomic_DNA"/>
</dbReference>
<keyword evidence="1" id="KW-1133">Transmembrane helix</keyword>
<organism evidence="2 3">
    <name type="scientific">Candidatus Sungbacteria bacterium RIFCSPLOWO2_01_FULL_54_21</name>
    <dbReference type="NCBI Taxonomy" id="1802279"/>
    <lineage>
        <taxon>Bacteria</taxon>
        <taxon>Candidatus Sungiibacteriota</taxon>
    </lineage>
</organism>